<keyword evidence="3 4" id="KW-0472">Membrane</keyword>
<sequence>MATSAEVAPYGPSYKKNVMFLCNHNSCRSQMAEGWMRALRNDASVGVASSGIVGGTKIKEGAIVVMKEAGVDITGQTSDAVADYSAEDFDVVVSCCGCGSKLDPEDKRAWKARPVFEDWNLDDPPAIDPGDLSAYRRVQYADGGFKRFRYSEFAEVVVREAHLEKDEPQEEEVLGQAARAACAADFALRRRELRAGDAAEVRRLRSRLGVERASLDEAIKERQFLRAHEVDQRIRALEAVAGEPSAGAREIVAEAASRAVGGGLSGAAAMGVQVLALMWLRTTLYYQYRYGASTAEAMRSLYAQGGIRRFYSGVSAALLQGPLSRFGDTAANTGALALLNSYDATANLAAPTKSFVSATVASAWRVCLMPLDTAKTMLQVEGSLASLRLKLSTAGPGVLYHGSLGLATSAFAGHWIWFTVYNSADASLPVPLDLVPLLARNAAVGFCASAVTDVATNPIRILKTVRQTSETPISYRDAAADILRSHGLLRGLFGRGLGTRLLANGLQAALFSVVWKFLQKKIVVDDKGLHTNHIGGKVK</sequence>
<comment type="caution">
    <text evidence="7">The sequence shown here is derived from an EMBL/GenBank/DDBJ whole genome shotgun (WGS) entry which is preliminary data.</text>
</comment>
<dbReference type="SUPFAM" id="SSF103506">
    <property type="entry name" value="Mitochondrial carrier"/>
    <property type="match status" value="1"/>
</dbReference>
<dbReference type="Pfam" id="PF00153">
    <property type="entry name" value="Mito_carr"/>
    <property type="match status" value="1"/>
</dbReference>
<reference evidence="7" key="1">
    <citation type="submission" date="2023-01" db="EMBL/GenBank/DDBJ databases">
        <title>Metagenome sequencing of chrysophaentin producing Chrysophaeum taylorii.</title>
        <authorList>
            <person name="Davison J."/>
            <person name="Bewley C."/>
        </authorList>
    </citation>
    <scope>NUCLEOTIDE SEQUENCE</scope>
    <source>
        <strain evidence="7">NIES-1699</strain>
    </source>
</reference>
<evidence type="ECO:0000256" key="3">
    <source>
        <dbReference type="ARBA" id="ARBA00023136"/>
    </source>
</evidence>
<evidence type="ECO:0000259" key="6">
    <source>
        <dbReference type="SMART" id="SM00226"/>
    </source>
</evidence>
<feature type="domain" description="Phosphotyrosine protein phosphatase I" evidence="6">
    <location>
        <begin position="16"/>
        <end position="147"/>
    </location>
</feature>
<dbReference type="EMBL" id="JAQMWT010000398">
    <property type="protein sequence ID" value="KAJ8601859.1"/>
    <property type="molecule type" value="Genomic_DNA"/>
</dbReference>
<evidence type="ECO:0000313" key="8">
    <source>
        <dbReference type="Proteomes" id="UP001230188"/>
    </source>
</evidence>
<evidence type="ECO:0000313" key="7">
    <source>
        <dbReference type="EMBL" id="KAJ8601859.1"/>
    </source>
</evidence>
<dbReference type="InterPro" id="IPR036196">
    <property type="entry name" value="Ptyr_pPase_sf"/>
</dbReference>
<evidence type="ECO:0000256" key="4">
    <source>
        <dbReference type="PROSITE-ProRule" id="PRU00282"/>
    </source>
</evidence>
<keyword evidence="8" id="KW-1185">Reference proteome</keyword>
<evidence type="ECO:0000256" key="2">
    <source>
        <dbReference type="ARBA" id="ARBA00022692"/>
    </source>
</evidence>
<dbReference type="InterPro" id="IPR018108">
    <property type="entry name" value="MCP_transmembrane"/>
</dbReference>
<name>A0AAD7XKU6_9STRA</name>
<evidence type="ECO:0000256" key="5">
    <source>
        <dbReference type="RuleBase" id="RU000488"/>
    </source>
</evidence>
<dbReference type="PANTHER" id="PTHR47567:SF1">
    <property type="entry name" value="NAD-DEPENDENT EPIMERASE_DEHYDRATASE DOMAIN-CONTAINING PROTEIN"/>
    <property type="match status" value="1"/>
</dbReference>
<dbReference type="InterPro" id="IPR023395">
    <property type="entry name" value="MCP_dom_sf"/>
</dbReference>
<dbReference type="SUPFAM" id="SSF52788">
    <property type="entry name" value="Phosphotyrosine protein phosphatases I"/>
    <property type="match status" value="1"/>
</dbReference>
<evidence type="ECO:0000256" key="1">
    <source>
        <dbReference type="ARBA" id="ARBA00004141"/>
    </source>
</evidence>
<protein>
    <recommendedName>
        <fullName evidence="6">Phosphotyrosine protein phosphatase I domain-containing protein</fullName>
    </recommendedName>
</protein>
<dbReference type="PROSITE" id="PS50920">
    <property type="entry name" value="SOLCAR"/>
    <property type="match status" value="1"/>
</dbReference>
<accession>A0AAD7XKU6</accession>
<proteinExistence type="inferred from homology"/>
<dbReference type="Pfam" id="PF01451">
    <property type="entry name" value="LMWPc"/>
    <property type="match status" value="1"/>
</dbReference>
<gene>
    <name evidence="7" type="ORF">CTAYLR_002669</name>
</gene>
<dbReference type="AlphaFoldDB" id="A0AAD7XKU6"/>
<dbReference type="SMART" id="SM00226">
    <property type="entry name" value="LMWPc"/>
    <property type="match status" value="1"/>
</dbReference>
<keyword evidence="2 4" id="KW-0812">Transmembrane</keyword>
<dbReference type="InterPro" id="IPR023485">
    <property type="entry name" value="Ptyr_pPase"/>
</dbReference>
<dbReference type="Proteomes" id="UP001230188">
    <property type="component" value="Unassembled WGS sequence"/>
</dbReference>
<dbReference type="GO" id="GO:0016020">
    <property type="term" value="C:membrane"/>
    <property type="evidence" value="ECO:0007669"/>
    <property type="project" value="UniProtKB-SubCell"/>
</dbReference>
<comment type="subcellular location">
    <subcellularLocation>
        <location evidence="1">Membrane</location>
        <topology evidence="1">Multi-pass membrane protein</topology>
    </subcellularLocation>
</comment>
<keyword evidence="5" id="KW-0813">Transport</keyword>
<dbReference type="PANTHER" id="PTHR47567">
    <property type="entry name" value="MITOCHONDRIAL SUBSTRATE/SOLUTE CARRIER"/>
    <property type="match status" value="1"/>
</dbReference>
<feature type="repeat" description="Solcar" evidence="4">
    <location>
        <begin position="349"/>
        <end position="427"/>
    </location>
</feature>
<organism evidence="7 8">
    <name type="scientific">Chrysophaeum taylorii</name>
    <dbReference type="NCBI Taxonomy" id="2483200"/>
    <lineage>
        <taxon>Eukaryota</taxon>
        <taxon>Sar</taxon>
        <taxon>Stramenopiles</taxon>
        <taxon>Ochrophyta</taxon>
        <taxon>Pelagophyceae</taxon>
        <taxon>Pelagomonadales</taxon>
        <taxon>Pelagomonadaceae</taxon>
        <taxon>Chrysophaeum</taxon>
    </lineage>
</organism>
<dbReference type="Gene3D" id="3.40.50.2300">
    <property type="match status" value="1"/>
</dbReference>
<comment type="similarity">
    <text evidence="5">Belongs to the mitochondrial carrier (TC 2.A.29) family.</text>
</comment>
<dbReference type="Gene3D" id="1.50.40.10">
    <property type="entry name" value="Mitochondrial carrier domain"/>
    <property type="match status" value="1"/>
</dbReference>